<keyword evidence="2" id="KW-1185">Reference proteome</keyword>
<sequence length="235" mass="26270">MSHSPLVVMRHGTNRSAVKSRDNMIEFADEHGAVILAPIFPAGLVDPDDIHNYKFIDYRGIRFDRMLLSKVDEVAERFPVAARRLHLHGFSGGGQFTHRLLYLHPDRLASASIGAPGWITQLDDTLPWWLGTKDFEQRFGAPIDFGALRSVPIQLVVGSADTEAWEIDNRGDSNWMDGVEKTGGTRIERLRTLERGYRSHGLDVTFDLVDGVGHIGSQVLGAVRRFFGEHIGQRA</sequence>
<protein>
    <recommendedName>
        <fullName evidence="3">Hydrolase</fullName>
    </recommendedName>
</protein>
<evidence type="ECO:0000313" key="1">
    <source>
        <dbReference type="EMBL" id="ALG08825.1"/>
    </source>
</evidence>
<evidence type="ECO:0000313" key="2">
    <source>
        <dbReference type="Proteomes" id="UP000063699"/>
    </source>
</evidence>
<dbReference type="SUPFAM" id="SSF53474">
    <property type="entry name" value="alpha/beta-Hydrolases"/>
    <property type="match status" value="1"/>
</dbReference>
<dbReference type="RefSeq" id="WP_054290731.1">
    <property type="nucleotide sequence ID" value="NZ_CP012752.1"/>
</dbReference>
<organism evidence="1 2">
    <name type="scientific">Kibdelosporangium phytohabitans</name>
    <dbReference type="NCBI Taxonomy" id="860235"/>
    <lineage>
        <taxon>Bacteria</taxon>
        <taxon>Bacillati</taxon>
        <taxon>Actinomycetota</taxon>
        <taxon>Actinomycetes</taxon>
        <taxon>Pseudonocardiales</taxon>
        <taxon>Pseudonocardiaceae</taxon>
        <taxon>Kibdelosporangium</taxon>
    </lineage>
</organism>
<accession>A0A0N9I3I5</accession>
<dbReference type="EMBL" id="CP012752">
    <property type="protein sequence ID" value="ALG08825.1"/>
    <property type="molecule type" value="Genomic_DNA"/>
</dbReference>
<dbReference type="Gene3D" id="3.40.50.1820">
    <property type="entry name" value="alpha/beta hydrolase"/>
    <property type="match status" value="1"/>
</dbReference>
<evidence type="ECO:0008006" key="3">
    <source>
        <dbReference type="Google" id="ProtNLM"/>
    </source>
</evidence>
<dbReference type="STRING" id="860235.AOZ06_19595"/>
<proteinExistence type="predicted"/>
<dbReference type="OrthoDB" id="332706at2"/>
<reference evidence="1 2" key="1">
    <citation type="submission" date="2015-07" db="EMBL/GenBank/DDBJ databases">
        <title>Genome sequencing of Kibdelosporangium phytohabitans.</title>
        <authorList>
            <person name="Qin S."/>
            <person name="Xing K."/>
        </authorList>
    </citation>
    <scope>NUCLEOTIDE SEQUENCE [LARGE SCALE GENOMIC DNA]</scope>
    <source>
        <strain evidence="1 2">KLBMP1111</strain>
    </source>
</reference>
<gene>
    <name evidence="1" type="ORF">AOZ06_19595</name>
</gene>
<dbReference type="InterPro" id="IPR029058">
    <property type="entry name" value="AB_hydrolase_fold"/>
</dbReference>
<dbReference type="AlphaFoldDB" id="A0A0N9I3I5"/>
<dbReference type="Proteomes" id="UP000063699">
    <property type="component" value="Chromosome"/>
</dbReference>
<dbReference type="KEGG" id="kphy:AOZ06_19595"/>
<name>A0A0N9I3I5_9PSEU</name>